<proteinExistence type="predicted"/>
<dbReference type="eggNOG" id="COG1432">
    <property type="taxonomic scope" value="Bacteria"/>
</dbReference>
<organism evidence="2 3">
    <name type="scientific">Puniceispirillum marinum (strain IMCC1322)</name>
    <dbReference type="NCBI Taxonomy" id="488538"/>
    <lineage>
        <taxon>Bacteria</taxon>
        <taxon>Pseudomonadati</taxon>
        <taxon>Pseudomonadota</taxon>
        <taxon>Alphaproteobacteria</taxon>
        <taxon>Candidatus Puniceispirillales</taxon>
        <taxon>Candidatus Puniceispirillaceae</taxon>
        <taxon>Candidatus Puniceispirillum</taxon>
    </lineage>
</organism>
<dbReference type="PANTHER" id="PTHR35458:SF8">
    <property type="entry name" value="SLR0650 PROTEIN"/>
    <property type="match status" value="1"/>
</dbReference>
<sequence>MENRVCIFVDGENLRFTIKNLFSPKFFNHKEYMPIDTNWDQFFDNIAIKALPDYRVKRIRTYWYVIDKVGFYPPLIHQNMKQSEKINWFAKNETYLNKTKKSFVEALQACSNADEKETKLDKLSSDLIGLKGSVDSTHKSIRHKQDLIAKDNNAIEFCRSGEIQYNLLKRQYGKEKTVDVNLSLGMVLKAPIYDTAIIVSGDQDYVPAVQQVKNLGKHVINVSFQKIDGGLLPGGARKLNEVTDWSMQISFQEFQTALSLEQKLPLS</sequence>
<dbReference type="GO" id="GO:0004540">
    <property type="term" value="F:RNA nuclease activity"/>
    <property type="evidence" value="ECO:0007669"/>
    <property type="project" value="InterPro"/>
</dbReference>
<dbReference type="Gene3D" id="3.40.50.1010">
    <property type="entry name" value="5'-nuclease"/>
    <property type="match status" value="1"/>
</dbReference>
<dbReference type="Proteomes" id="UP000007460">
    <property type="component" value="Chromosome"/>
</dbReference>
<dbReference type="STRING" id="488538.SAR116_1233"/>
<dbReference type="AlphaFoldDB" id="D5BT79"/>
<evidence type="ECO:0000259" key="1">
    <source>
        <dbReference type="Pfam" id="PF01936"/>
    </source>
</evidence>
<feature type="domain" description="NYN" evidence="1">
    <location>
        <begin position="166"/>
        <end position="224"/>
    </location>
</feature>
<evidence type="ECO:0000313" key="2">
    <source>
        <dbReference type="EMBL" id="ADE39476.1"/>
    </source>
</evidence>
<dbReference type="Pfam" id="PF01936">
    <property type="entry name" value="NYN"/>
    <property type="match status" value="1"/>
</dbReference>
<dbReference type="InterPro" id="IPR047140">
    <property type="entry name" value="LabA"/>
</dbReference>
<name>D5BT79_PUNMI</name>
<reference evidence="2 3" key="1">
    <citation type="journal article" date="2010" name="J. Bacteriol.">
        <title>Complete genome sequence of "Candidatus Puniceispirillum marinum" IMCC1322, a representative of the SAR116 clade in the Alphaproteobacteria.</title>
        <authorList>
            <person name="Oh H.M."/>
            <person name="Kwon K.K."/>
            <person name="Kang I."/>
            <person name="Kang S.G."/>
            <person name="Lee J.H."/>
            <person name="Kim S.J."/>
            <person name="Cho J.C."/>
        </authorList>
    </citation>
    <scope>NUCLEOTIDE SEQUENCE [LARGE SCALE GENOMIC DNA]</scope>
    <source>
        <strain evidence="2 3">IMCC1322</strain>
    </source>
</reference>
<dbReference type="KEGG" id="apb:SAR116_1233"/>
<gene>
    <name evidence="2" type="ordered locus">SAR116_1233</name>
</gene>
<dbReference type="OrthoDB" id="7186766at2"/>
<protein>
    <recommendedName>
        <fullName evidence="1">NYN domain-containing protein</fullName>
    </recommendedName>
</protein>
<dbReference type="HOGENOM" id="CLU_1041582_0_0_5"/>
<dbReference type="InterPro" id="IPR021139">
    <property type="entry name" value="NYN"/>
</dbReference>
<keyword evidence="3" id="KW-1185">Reference proteome</keyword>
<dbReference type="RefSeq" id="WP_013046103.1">
    <property type="nucleotide sequence ID" value="NC_014010.1"/>
</dbReference>
<evidence type="ECO:0000313" key="3">
    <source>
        <dbReference type="Proteomes" id="UP000007460"/>
    </source>
</evidence>
<accession>D5BT79</accession>
<dbReference type="EMBL" id="CP001751">
    <property type="protein sequence ID" value="ADE39476.1"/>
    <property type="molecule type" value="Genomic_DNA"/>
</dbReference>
<dbReference type="PANTHER" id="PTHR35458">
    <property type="entry name" value="SLR0755 PROTEIN"/>
    <property type="match status" value="1"/>
</dbReference>